<dbReference type="Proteomes" id="UP000722791">
    <property type="component" value="Unassembled WGS sequence"/>
</dbReference>
<evidence type="ECO:0000313" key="1">
    <source>
        <dbReference type="EMBL" id="GIM01952.1"/>
    </source>
</evidence>
<dbReference type="EMBL" id="BNCQ01000010">
    <property type="protein sequence ID" value="GIM01952.1"/>
    <property type="molecule type" value="Genomic_DNA"/>
</dbReference>
<accession>A0A8J4G8E6</accession>
<protein>
    <submittedName>
        <fullName evidence="1">Uncharacterized protein</fullName>
    </submittedName>
</protein>
<comment type="caution">
    <text evidence="1">The sequence shown here is derived from an EMBL/GenBank/DDBJ whole genome shotgun (WGS) entry which is preliminary data.</text>
</comment>
<name>A0A8J4G8E6_9CHLO</name>
<organism evidence="1 2">
    <name type="scientific">Volvox reticuliferus</name>
    <dbReference type="NCBI Taxonomy" id="1737510"/>
    <lineage>
        <taxon>Eukaryota</taxon>
        <taxon>Viridiplantae</taxon>
        <taxon>Chlorophyta</taxon>
        <taxon>core chlorophytes</taxon>
        <taxon>Chlorophyceae</taxon>
        <taxon>CS clade</taxon>
        <taxon>Chlamydomonadales</taxon>
        <taxon>Volvocaceae</taxon>
        <taxon>Volvox</taxon>
    </lineage>
</organism>
<reference evidence="1" key="1">
    <citation type="journal article" date="2021" name="Proc. Natl. Acad. Sci. U.S.A.">
        <title>Three genomes in the algal genus Volvox reveal the fate of a haploid sex-determining region after a transition to homothallism.</title>
        <authorList>
            <person name="Yamamoto K."/>
            <person name="Hamaji T."/>
            <person name="Kawai-Toyooka H."/>
            <person name="Matsuzaki R."/>
            <person name="Takahashi F."/>
            <person name="Nishimura Y."/>
            <person name="Kawachi M."/>
            <person name="Noguchi H."/>
            <person name="Minakuchi Y."/>
            <person name="Umen J.G."/>
            <person name="Toyoda A."/>
            <person name="Nozaki H."/>
        </authorList>
    </citation>
    <scope>NUCLEOTIDE SEQUENCE</scope>
    <source>
        <strain evidence="1">NIES-3785</strain>
    </source>
</reference>
<gene>
    <name evidence="1" type="ORF">Vretimale_6716</name>
</gene>
<proteinExistence type="predicted"/>
<dbReference type="AlphaFoldDB" id="A0A8J4G8E6"/>
<evidence type="ECO:0000313" key="2">
    <source>
        <dbReference type="Proteomes" id="UP000722791"/>
    </source>
</evidence>
<sequence length="136" mass="14476">MDTYELYDGELTAAALLPPRVGVPGVRTLPVRLTLMLLPPPPLGSSMGMVLNEAGGERLVLATFSTVVAAAAATTRGWMDKMVSRSLRVSCARACVDVCVCVVRICVCVCVRIQIDSYSYTGIRPDRQTSVPASAT</sequence>